<dbReference type="RefSeq" id="WP_284379078.1">
    <property type="nucleotide sequence ID" value="NZ_BSNM01000003.1"/>
</dbReference>
<dbReference type="Pfam" id="PF01243">
    <property type="entry name" value="PNPOx_N"/>
    <property type="match status" value="1"/>
</dbReference>
<dbReference type="GO" id="GO:0016627">
    <property type="term" value="F:oxidoreductase activity, acting on the CH-CH group of donors"/>
    <property type="evidence" value="ECO:0007669"/>
    <property type="project" value="TreeGrafter"/>
</dbReference>
<dbReference type="InterPro" id="IPR011576">
    <property type="entry name" value="Pyridox_Oxase_N"/>
</dbReference>
<feature type="domain" description="Pyridoxamine 5'-phosphate oxidase N-terminal" evidence="2">
    <location>
        <begin position="11"/>
        <end position="142"/>
    </location>
</feature>
<dbReference type="InterPro" id="IPR012349">
    <property type="entry name" value="Split_barrel_FMN-bd"/>
</dbReference>
<reference evidence="3" key="2">
    <citation type="submission" date="2023-01" db="EMBL/GenBank/DDBJ databases">
        <title>Draft genome sequence of Litoribrevibacter albus strain NBRC 110071.</title>
        <authorList>
            <person name="Sun Q."/>
            <person name="Mori K."/>
        </authorList>
    </citation>
    <scope>NUCLEOTIDE SEQUENCE</scope>
    <source>
        <strain evidence="3">NBRC 110071</strain>
    </source>
</reference>
<protein>
    <recommendedName>
        <fullName evidence="2">Pyridoxamine 5'-phosphate oxidase N-terminal domain-containing protein</fullName>
    </recommendedName>
</protein>
<dbReference type="AlphaFoldDB" id="A0AA37S8F5"/>
<dbReference type="InterPro" id="IPR052019">
    <property type="entry name" value="F420H2_bilvrd_red/Heme_oxyg"/>
</dbReference>
<dbReference type="Gene3D" id="2.30.110.10">
    <property type="entry name" value="Electron Transport, Fmn-binding Protein, Chain A"/>
    <property type="match status" value="1"/>
</dbReference>
<comment type="caution">
    <text evidence="3">The sequence shown here is derived from an EMBL/GenBank/DDBJ whole genome shotgun (WGS) entry which is preliminary data.</text>
</comment>
<dbReference type="EMBL" id="BSNM01000003">
    <property type="protein sequence ID" value="GLQ30331.1"/>
    <property type="molecule type" value="Genomic_DNA"/>
</dbReference>
<sequence length="181" mass="20259">MKNKGLEQRLGDEIIDFLNTRKTLNLASLDEDGYPYASYAPYATGDECIYVLLSDIAIHGKNLKNNPKAAVQIVEDESEAATIFARIRVNYQVQAKHLALDSDEYKVGIEQLFQKHGERIHKLAELSDFNLFRLTPLGGRYVKDFGRAFAIAGNTLCGESIDRLRDGHKARIIVSEEAKAS</sequence>
<dbReference type="PIRSF" id="PIRSF004633">
    <property type="entry name" value="UCP_PLP_oxd"/>
    <property type="match status" value="1"/>
</dbReference>
<evidence type="ECO:0000256" key="1">
    <source>
        <dbReference type="ARBA" id="ARBA00023002"/>
    </source>
</evidence>
<proteinExistence type="predicted"/>
<keyword evidence="1" id="KW-0560">Oxidoreductase</keyword>
<dbReference type="PANTHER" id="PTHR35176">
    <property type="entry name" value="HEME OXYGENASE HI_0854-RELATED"/>
    <property type="match status" value="1"/>
</dbReference>
<dbReference type="GO" id="GO:0005829">
    <property type="term" value="C:cytosol"/>
    <property type="evidence" value="ECO:0007669"/>
    <property type="project" value="TreeGrafter"/>
</dbReference>
<gene>
    <name evidence="3" type="ORF">GCM10007876_08090</name>
</gene>
<name>A0AA37S8F5_9GAMM</name>
<organism evidence="3 4">
    <name type="scientific">Litoribrevibacter albus</name>
    <dbReference type="NCBI Taxonomy" id="1473156"/>
    <lineage>
        <taxon>Bacteria</taxon>
        <taxon>Pseudomonadati</taxon>
        <taxon>Pseudomonadota</taxon>
        <taxon>Gammaproteobacteria</taxon>
        <taxon>Oceanospirillales</taxon>
        <taxon>Oceanospirillaceae</taxon>
        <taxon>Litoribrevibacter</taxon>
    </lineage>
</organism>
<evidence type="ECO:0000313" key="3">
    <source>
        <dbReference type="EMBL" id="GLQ30331.1"/>
    </source>
</evidence>
<evidence type="ECO:0000259" key="2">
    <source>
        <dbReference type="Pfam" id="PF01243"/>
    </source>
</evidence>
<reference evidence="3" key="1">
    <citation type="journal article" date="2014" name="Int. J. Syst. Evol. Microbiol.">
        <title>Complete genome sequence of Corynebacterium casei LMG S-19264T (=DSM 44701T), isolated from a smear-ripened cheese.</title>
        <authorList>
            <consortium name="US DOE Joint Genome Institute (JGI-PGF)"/>
            <person name="Walter F."/>
            <person name="Albersmeier A."/>
            <person name="Kalinowski J."/>
            <person name="Ruckert C."/>
        </authorList>
    </citation>
    <scope>NUCLEOTIDE SEQUENCE</scope>
    <source>
        <strain evidence="3">NBRC 110071</strain>
    </source>
</reference>
<keyword evidence="4" id="KW-1185">Reference proteome</keyword>
<dbReference type="InterPro" id="IPR014419">
    <property type="entry name" value="HutZ"/>
</dbReference>
<accession>A0AA37S8F5</accession>
<evidence type="ECO:0000313" key="4">
    <source>
        <dbReference type="Proteomes" id="UP001161389"/>
    </source>
</evidence>
<dbReference type="SUPFAM" id="SSF50475">
    <property type="entry name" value="FMN-binding split barrel"/>
    <property type="match status" value="1"/>
</dbReference>
<dbReference type="GO" id="GO:0070967">
    <property type="term" value="F:coenzyme F420 binding"/>
    <property type="evidence" value="ECO:0007669"/>
    <property type="project" value="TreeGrafter"/>
</dbReference>
<dbReference type="PANTHER" id="PTHR35176:SF6">
    <property type="entry name" value="HEME OXYGENASE HI_0854-RELATED"/>
    <property type="match status" value="1"/>
</dbReference>
<dbReference type="Proteomes" id="UP001161389">
    <property type="component" value="Unassembled WGS sequence"/>
</dbReference>